<dbReference type="PANTHER" id="PTHR42908:SF8">
    <property type="entry name" value="TR-TYPE G DOMAIN-CONTAINING PROTEIN"/>
    <property type="match status" value="1"/>
</dbReference>
<dbReference type="InterPro" id="IPR031157">
    <property type="entry name" value="G_TR_CS"/>
</dbReference>
<dbReference type="EC" id="3.6.5.-" evidence="3"/>
<dbReference type="EMBL" id="FWXF01000011">
    <property type="protein sequence ID" value="SMC24978.1"/>
    <property type="molecule type" value="Genomic_DNA"/>
</dbReference>
<dbReference type="InterPro" id="IPR000795">
    <property type="entry name" value="T_Tr_GTP-bd_dom"/>
</dbReference>
<keyword evidence="3" id="KW-0694">RNA-binding</keyword>
<name>A0A1W1XN93_9BACT</name>
<dbReference type="GO" id="GO:0000027">
    <property type="term" value="P:ribosomal large subunit assembly"/>
    <property type="evidence" value="ECO:0007669"/>
    <property type="project" value="UniProtKB-UniRule"/>
</dbReference>
<dbReference type="PANTHER" id="PTHR42908">
    <property type="entry name" value="TRANSLATION ELONGATION FACTOR-RELATED"/>
    <property type="match status" value="1"/>
</dbReference>
<dbReference type="InterPro" id="IPR000640">
    <property type="entry name" value="EFG_V-like"/>
</dbReference>
<dbReference type="CDD" id="cd03691">
    <property type="entry name" value="BipA_TypA_II"/>
    <property type="match status" value="1"/>
</dbReference>
<dbReference type="FunFam" id="3.40.50.300:FF:000055">
    <property type="entry name" value="GTP-binding protein TypA"/>
    <property type="match status" value="1"/>
</dbReference>
<dbReference type="Gene3D" id="2.40.50.250">
    <property type="entry name" value="bipa protein"/>
    <property type="match status" value="1"/>
</dbReference>
<evidence type="ECO:0000313" key="6">
    <source>
        <dbReference type="Proteomes" id="UP000192783"/>
    </source>
</evidence>
<dbReference type="InterPro" id="IPR047041">
    <property type="entry name" value="BipA_GTP-bd_dom"/>
</dbReference>
<dbReference type="Gene3D" id="3.40.50.300">
    <property type="entry name" value="P-loop containing nucleotide triphosphate hydrolases"/>
    <property type="match status" value="1"/>
</dbReference>
<dbReference type="HAMAP" id="MF_00849">
    <property type="entry name" value="BipA"/>
    <property type="match status" value="1"/>
</dbReference>
<dbReference type="GO" id="GO:1990904">
    <property type="term" value="C:ribonucleoprotein complex"/>
    <property type="evidence" value="ECO:0007669"/>
    <property type="project" value="TreeGrafter"/>
</dbReference>
<dbReference type="OrthoDB" id="9760518at2"/>
<dbReference type="GO" id="GO:0005829">
    <property type="term" value="C:cytosol"/>
    <property type="evidence" value="ECO:0007669"/>
    <property type="project" value="TreeGrafter"/>
</dbReference>
<dbReference type="InterPro" id="IPR027417">
    <property type="entry name" value="P-loop_NTPase"/>
</dbReference>
<dbReference type="NCBIfam" id="TIGR00231">
    <property type="entry name" value="small_GTP"/>
    <property type="match status" value="1"/>
</dbReference>
<dbReference type="GO" id="GO:0000049">
    <property type="term" value="F:tRNA binding"/>
    <property type="evidence" value="ECO:0007669"/>
    <property type="project" value="UniProtKB-KW"/>
</dbReference>
<keyword evidence="2 3" id="KW-0342">GTP-binding</keyword>
<dbReference type="GO" id="GO:0043022">
    <property type="term" value="F:ribosome binding"/>
    <property type="evidence" value="ECO:0007669"/>
    <property type="project" value="UniProtKB-UniRule"/>
</dbReference>
<organism evidence="5 6">
    <name type="scientific">Desulfacinum hydrothermale DSM 13146</name>
    <dbReference type="NCBI Taxonomy" id="1121390"/>
    <lineage>
        <taxon>Bacteria</taxon>
        <taxon>Pseudomonadati</taxon>
        <taxon>Thermodesulfobacteriota</taxon>
        <taxon>Syntrophobacteria</taxon>
        <taxon>Syntrophobacterales</taxon>
        <taxon>Syntrophobacteraceae</taxon>
        <taxon>Desulfacinum</taxon>
    </lineage>
</organism>
<dbReference type="Pfam" id="PF00679">
    <property type="entry name" value="EFG_C"/>
    <property type="match status" value="1"/>
</dbReference>
<dbReference type="PROSITE" id="PS51722">
    <property type="entry name" value="G_TR_2"/>
    <property type="match status" value="1"/>
</dbReference>
<dbReference type="InterPro" id="IPR009000">
    <property type="entry name" value="Transl_B-barrel_sf"/>
</dbReference>
<comment type="subcellular location">
    <subcellularLocation>
        <location evidence="3">Cytoplasm</location>
    </subcellularLocation>
    <text evidence="3">Binds to ribosomes.</text>
</comment>
<dbReference type="Pfam" id="PF21018">
    <property type="entry name" value="BipA_C"/>
    <property type="match status" value="1"/>
</dbReference>
<dbReference type="PROSITE" id="PS00301">
    <property type="entry name" value="G_TR_1"/>
    <property type="match status" value="1"/>
</dbReference>
<dbReference type="Pfam" id="PF22042">
    <property type="entry name" value="EF-G_D2"/>
    <property type="match status" value="1"/>
</dbReference>
<evidence type="ECO:0000256" key="1">
    <source>
        <dbReference type="ARBA" id="ARBA00022741"/>
    </source>
</evidence>
<comment type="function">
    <text evidence="3">A 50S ribosomal subunit assembly protein with GTPase activity, required for 50S subunit assembly at low temperatures, may also play a role in translation. Binds GTP and analogs. Binds the 70S ribosome between the 30S and 50S subunits, in a similar position as ribosome-bound EF-G; it contacts a number of ribosomal proteins, both rRNAs and the A-site tRNA.</text>
</comment>
<evidence type="ECO:0000256" key="3">
    <source>
        <dbReference type="HAMAP-Rule" id="MF_00849"/>
    </source>
</evidence>
<accession>A0A1W1XN93</accession>
<keyword evidence="3" id="KW-0690">Ribosome biogenesis</keyword>
<dbReference type="InterPro" id="IPR042116">
    <property type="entry name" value="TypA/BipA_C"/>
</dbReference>
<keyword evidence="3" id="KW-0699">rRNA-binding</keyword>
<gene>
    <name evidence="3" type="primary">bipA</name>
    <name evidence="5" type="ORF">SAMN02746041_02171</name>
</gene>
<dbReference type="FunFam" id="3.30.70.240:FF:000002">
    <property type="entry name" value="GTP-binding protein TypA"/>
    <property type="match status" value="1"/>
</dbReference>
<dbReference type="SUPFAM" id="SSF54980">
    <property type="entry name" value="EF-G C-terminal domain-like"/>
    <property type="match status" value="2"/>
</dbReference>
<dbReference type="Gene3D" id="3.30.70.870">
    <property type="entry name" value="Elongation Factor G (Translational Gtpase), domain 3"/>
    <property type="match status" value="1"/>
</dbReference>
<dbReference type="InterPro" id="IPR048876">
    <property type="entry name" value="BipA_C"/>
</dbReference>
<keyword evidence="3" id="KW-0820">tRNA-binding</keyword>
<dbReference type="Pfam" id="PF00009">
    <property type="entry name" value="GTP_EFTU"/>
    <property type="match status" value="1"/>
</dbReference>
<keyword evidence="3" id="KW-0378">Hydrolase</keyword>
<proteinExistence type="inferred from homology"/>
<evidence type="ECO:0000313" key="5">
    <source>
        <dbReference type="EMBL" id="SMC24978.1"/>
    </source>
</evidence>
<dbReference type="FunFam" id="3.30.70.870:FF:000003">
    <property type="entry name" value="GTP-binding protein TypA"/>
    <property type="match status" value="1"/>
</dbReference>
<reference evidence="5 6" key="1">
    <citation type="submission" date="2017-04" db="EMBL/GenBank/DDBJ databases">
        <authorList>
            <person name="Afonso C.L."/>
            <person name="Miller P.J."/>
            <person name="Scott M.A."/>
            <person name="Spackman E."/>
            <person name="Goraichik I."/>
            <person name="Dimitrov K.M."/>
            <person name="Suarez D.L."/>
            <person name="Swayne D.E."/>
        </authorList>
    </citation>
    <scope>NUCLEOTIDE SEQUENCE [LARGE SCALE GENOMIC DNA]</scope>
    <source>
        <strain evidence="5 6">DSM 13146</strain>
    </source>
</reference>
<feature type="binding site" evidence="3">
    <location>
        <begin position="133"/>
        <end position="136"/>
    </location>
    <ligand>
        <name>GTP</name>
        <dbReference type="ChEBI" id="CHEBI:37565"/>
    </ligand>
</feature>
<dbReference type="RefSeq" id="WP_084057900.1">
    <property type="nucleotide sequence ID" value="NZ_FWXF01000011.1"/>
</dbReference>
<dbReference type="AlphaFoldDB" id="A0A1W1XN93"/>
<dbReference type="Gene3D" id="2.40.30.10">
    <property type="entry name" value="Translation factors"/>
    <property type="match status" value="1"/>
</dbReference>
<comment type="similarity">
    <text evidence="3">Belongs to the TRAFAC class translation factor GTPase superfamily. Classic translation factor GTPase family. BipA subfamily.</text>
</comment>
<dbReference type="CDD" id="cd16263">
    <property type="entry name" value="BipA_III"/>
    <property type="match status" value="1"/>
</dbReference>
<dbReference type="InterPro" id="IPR047043">
    <property type="entry name" value="BipA_III"/>
</dbReference>
<dbReference type="NCBIfam" id="TIGR01394">
    <property type="entry name" value="TypA_BipA"/>
    <property type="match status" value="1"/>
</dbReference>
<dbReference type="InterPro" id="IPR053905">
    <property type="entry name" value="EF-G-like_DII"/>
</dbReference>
<dbReference type="InterPro" id="IPR006298">
    <property type="entry name" value="BipA"/>
</dbReference>
<evidence type="ECO:0000256" key="2">
    <source>
        <dbReference type="ARBA" id="ARBA00023134"/>
    </source>
</evidence>
<dbReference type="CDD" id="cd01891">
    <property type="entry name" value="TypA_BipA"/>
    <property type="match status" value="1"/>
</dbReference>
<dbReference type="Proteomes" id="UP000192783">
    <property type="component" value="Unassembled WGS sequence"/>
</dbReference>
<keyword evidence="3" id="KW-0963">Cytoplasm</keyword>
<protein>
    <recommendedName>
        <fullName evidence="3">Large ribosomal subunit assembly factor BipA</fullName>
        <ecNumber evidence="3">3.6.5.-</ecNumber>
    </recommendedName>
    <alternativeName>
        <fullName evidence="3">GTP-binding protein BipA</fullName>
    </alternativeName>
</protein>
<keyword evidence="1 3" id="KW-0547">Nucleotide-binding</keyword>
<dbReference type="CDD" id="cd03710">
    <property type="entry name" value="BipA_TypA_C"/>
    <property type="match status" value="1"/>
</dbReference>
<dbReference type="InterPro" id="IPR047042">
    <property type="entry name" value="BipA_II"/>
</dbReference>
<dbReference type="InterPro" id="IPR035647">
    <property type="entry name" value="EFG_III/V"/>
</dbReference>
<dbReference type="SUPFAM" id="SSF50447">
    <property type="entry name" value="Translation proteins"/>
    <property type="match status" value="1"/>
</dbReference>
<evidence type="ECO:0000259" key="4">
    <source>
        <dbReference type="PROSITE" id="PS51722"/>
    </source>
</evidence>
<comment type="catalytic activity">
    <reaction evidence="3">
        <text>GTP + H2O = GDP + phosphate + H(+)</text>
        <dbReference type="Rhea" id="RHEA:19669"/>
        <dbReference type="ChEBI" id="CHEBI:15377"/>
        <dbReference type="ChEBI" id="CHEBI:15378"/>
        <dbReference type="ChEBI" id="CHEBI:37565"/>
        <dbReference type="ChEBI" id="CHEBI:43474"/>
        <dbReference type="ChEBI" id="CHEBI:58189"/>
    </reaction>
</comment>
<keyword evidence="6" id="KW-1185">Reference proteome</keyword>
<dbReference type="FunFam" id="2.40.50.250:FF:000001">
    <property type="entry name" value="GTP-binding protein TypA"/>
    <property type="match status" value="1"/>
</dbReference>
<feature type="binding site" evidence="3">
    <location>
        <begin position="20"/>
        <end position="25"/>
    </location>
    <ligand>
        <name>GTP</name>
        <dbReference type="ChEBI" id="CHEBI:37565"/>
    </ligand>
</feature>
<dbReference type="InterPro" id="IPR035651">
    <property type="entry name" value="BipA_V"/>
</dbReference>
<dbReference type="PRINTS" id="PR00315">
    <property type="entry name" value="ELONGATNFCT"/>
</dbReference>
<dbReference type="InterPro" id="IPR005225">
    <property type="entry name" value="Small_GTP-bd"/>
</dbReference>
<comment type="subunit">
    <text evidence="3">Monomer.</text>
</comment>
<dbReference type="SUPFAM" id="SSF52540">
    <property type="entry name" value="P-loop containing nucleoside triphosphate hydrolases"/>
    <property type="match status" value="1"/>
</dbReference>
<dbReference type="GO" id="GO:0003924">
    <property type="term" value="F:GTPase activity"/>
    <property type="evidence" value="ECO:0007669"/>
    <property type="project" value="UniProtKB-UniRule"/>
</dbReference>
<dbReference type="STRING" id="1121390.SAMN02746041_02171"/>
<dbReference type="GO" id="GO:0005525">
    <property type="term" value="F:GTP binding"/>
    <property type="evidence" value="ECO:0007669"/>
    <property type="project" value="UniProtKB-UniRule"/>
</dbReference>
<dbReference type="GO" id="GO:0019843">
    <property type="term" value="F:rRNA binding"/>
    <property type="evidence" value="ECO:0007669"/>
    <property type="project" value="UniProtKB-KW"/>
</dbReference>
<dbReference type="Gene3D" id="3.30.70.240">
    <property type="match status" value="1"/>
</dbReference>
<sequence length="606" mass="67526">MTHSKEPKSLRNIAIIAHVDHGKTTLVDAMFRQSGVLRAGKEVPERLMDRLDLERERGITIAAKNCSVTWRGVKINIIDTPGHADFGGEVERALAMADGALLLVDASEGPLPQTRFVLKKTLEAGLKVLVVINKVDRKDARPNQVLDEIYDLFIDLDATDEQLEFPVLYAVGRDGVASPRLEEPGRDLSPLLDAILEEIPPPGGDPHEPARMLVADLSYSDYLGRLAIGRIAHGTIRAGDVLVRINKDGEKRPLKSTKLQVYDGMGLKDTDRVEPGDIVVLAGIDDVLIGDTICTADAPGPLKRIRVDEPTVSMKFTINDSPFAGQEGSIVQSGKIRERLHKEMLRNVSIRVVEAEDKESFLVQGRGEFQMAILIETMRREGFELCVGRPQVIYQERNGRRLEPMEHLFVDCEESFIGVVTEKLSLRRGTLTNLVNKGSGRVRIEFMIPSRGLIGYRDEFLTDTKGTGILNSYFAGYDEYRGDFPTRFTGSLVSDRQGRAVAYALYNLEPRGRLFVVPNDPVYEGMIVGEHNRESDLNVNPCKEKKLSNMRAAGKDDNVLLTPVTSLTLERALHFIREDEMVEVTPQSIRLRKTVLAASKRPLKKK</sequence>
<dbReference type="SMART" id="SM00838">
    <property type="entry name" value="EFG_C"/>
    <property type="match status" value="1"/>
</dbReference>
<feature type="domain" description="Tr-type G" evidence="4">
    <location>
        <begin position="8"/>
        <end position="203"/>
    </location>
</feature>